<dbReference type="InterPro" id="IPR036107">
    <property type="entry name" value="CsrA_sf"/>
</dbReference>
<dbReference type="GO" id="GO:0048027">
    <property type="term" value="F:mRNA 5'-UTR binding"/>
    <property type="evidence" value="ECO:0007669"/>
    <property type="project" value="TreeGrafter"/>
</dbReference>
<reference evidence="4" key="1">
    <citation type="journal article" date="2015" name="Nature">
        <title>Complex archaea that bridge the gap between prokaryotes and eukaryotes.</title>
        <authorList>
            <person name="Spang A."/>
            <person name="Saw J.H."/>
            <person name="Jorgensen S.L."/>
            <person name="Zaremba-Niedzwiedzka K."/>
            <person name="Martijn J."/>
            <person name="Lind A.E."/>
            <person name="van Eijk R."/>
            <person name="Schleper C."/>
            <person name="Guy L."/>
            <person name="Ettema T.J."/>
        </authorList>
    </citation>
    <scope>NUCLEOTIDE SEQUENCE</scope>
</reference>
<dbReference type="SUPFAM" id="SSF117130">
    <property type="entry name" value="CsrA-like"/>
    <property type="match status" value="1"/>
</dbReference>
<organism evidence="4">
    <name type="scientific">marine sediment metagenome</name>
    <dbReference type="NCBI Taxonomy" id="412755"/>
    <lineage>
        <taxon>unclassified sequences</taxon>
        <taxon>metagenomes</taxon>
        <taxon>ecological metagenomes</taxon>
    </lineage>
</organism>
<dbReference type="HAMAP" id="MF_00167">
    <property type="entry name" value="CsrA"/>
    <property type="match status" value="1"/>
</dbReference>
<dbReference type="PANTHER" id="PTHR34984">
    <property type="entry name" value="CARBON STORAGE REGULATOR"/>
    <property type="match status" value="1"/>
</dbReference>
<evidence type="ECO:0000256" key="3">
    <source>
        <dbReference type="ARBA" id="ARBA00022884"/>
    </source>
</evidence>
<dbReference type="Gene3D" id="2.60.40.4380">
    <property type="entry name" value="Translational regulator CsrA"/>
    <property type="match status" value="1"/>
</dbReference>
<dbReference type="NCBIfam" id="TIGR00202">
    <property type="entry name" value="csrA"/>
    <property type="match status" value="1"/>
</dbReference>
<dbReference type="PANTHER" id="PTHR34984:SF1">
    <property type="entry name" value="CARBON STORAGE REGULATOR"/>
    <property type="match status" value="1"/>
</dbReference>
<proteinExistence type="inferred from homology"/>
<keyword evidence="3" id="KW-0694">RNA-binding</keyword>
<accession>A0A0F9LF55</accession>
<dbReference type="NCBIfam" id="NF002469">
    <property type="entry name" value="PRK01712.1"/>
    <property type="match status" value="1"/>
</dbReference>
<evidence type="ECO:0000256" key="2">
    <source>
        <dbReference type="ARBA" id="ARBA00022845"/>
    </source>
</evidence>
<evidence type="ECO:0000256" key="1">
    <source>
        <dbReference type="ARBA" id="ARBA00022490"/>
    </source>
</evidence>
<evidence type="ECO:0000313" key="4">
    <source>
        <dbReference type="EMBL" id="KKM93594.1"/>
    </source>
</evidence>
<evidence type="ECO:0008006" key="5">
    <source>
        <dbReference type="Google" id="ProtNLM"/>
    </source>
</evidence>
<dbReference type="GO" id="GO:0045947">
    <property type="term" value="P:negative regulation of translational initiation"/>
    <property type="evidence" value="ECO:0007669"/>
    <property type="project" value="TreeGrafter"/>
</dbReference>
<dbReference type="GO" id="GO:0006109">
    <property type="term" value="P:regulation of carbohydrate metabolic process"/>
    <property type="evidence" value="ECO:0007669"/>
    <property type="project" value="InterPro"/>
</dbReference>
<dbReference type="AlphaFoldDB" id="A0A0F9LF55"/>
<dbReference type="FunFam" id="2.60.40.4380:FF:000001">
    <property type="entry name" value="Translational regulator CsrA"/>
    <property type="match status" value="1"/>
</dbReference>
<name>A0A0F9LF55_9ZZZZ</name>
<dbReference type="Pfam" id="PF02599">
    <property type="entry name" value="CsrA"/>
    <property type="match status" value="1"/>
</dbReference>
<keyword evidence="1" id="KW-0963">Cytoplasm</keyword>
<comment type="caution">
    <text evidence="4">The sequence shown here is derived from an EMBL/GenBank/DDBJ whole genome shotgun (WGS) entry which is preliminary data.</text>
</comment>
<gene>
    <name evidence="4" type="ORF">LCGC14_1206800</name>
</gene>
<protein>
    <recommendedName>
        <fullName evidence="5">Carbon storage regulator</fullName>
    </recommendedName>
</protein>
<dbReference type="GO" id="GO:0006402">
    <property type="term" value="P:mRNA catabolic process"/>
    <property type="evidence" value="ECO:0007669"/>
    <property type="project" value="InterPro"/>
</dbReference>
<dbReference type="GO" id="GO:0005829">
    <property type="term" value="C:cytosol"/>
    <property type="evidence" value="ECO:0007669"/>
    <property type="project" value="TreeGrafter"/>
</dbReference>
<sequence>MLILTRRVGETLMVGDDVTVTVLGVKGNQVRIGVNAPKEVAVHREEIYQRIQSEKDGDEPEPGNS</sequence>
<dbReference type="InterPro" id="IPR003751">
    <property type="entry name" value="CsrA"/>
</dbReference>
<keyword evidence="2" id="KW-0810">Translation regulation</keyword>
<dbReference type="EMBL" id="LAZR01006244">
    <property type="protein sequence ID" value="KKM93594.1"/>
    <property type="molecule type" value="Genomic_DNA"/>
</dbReference>